<dbReference type="RefSeq" id="WP_268050143.1">
    <property type="nucleotide sequence ID" value="NZ_JAPQES010000004.1"/>
</dbReference>
<keyword evidence="1" id="KW-1133">Transmembrane helix</keyword>
<keyword evidence="1" id="KW-0812">Transmembrane</keyword>
<accession>A0ABT4CQD5</accession>
<dbReference type="SMART" id="SM00228">
    <property type="entry name" value="PDZ"/>
    <property type="match status" value="1"/>
</dbReference>
<dbReference type="Gene3D" id="2.30.42.10">
    <property type="match status" value="1"/>
</dbReference>
<feature type="transmembrane region" description="Helical" evidence="1">
    <location>
        <begin position="53"/>
        <end position="78"/>
    </location>
</feature>
<comment type="caution">
    <text evidence="3">The sequence shown here is derived from an EMBL/GenBank/DDBJ whole genome shotgun (WGS) entry which is preliminary data.</text>
</comment>
<dbReference type="SUPFAM" id="SSF50156">
    <property type="entry name" value="PDZ domain-like"/>
    <property type="match status" value="1"/>
</dbReference>
<feature type="transmembrane region" description="Helical" evidence="1">
    <location>
        <begin position="225"/>
        <end position="246"/>
    </location>
</feature>
<feature type="transmembrane region" description="Helical" evidence="1">
    <location>
        <begin position="258"/>
        <end position="277"/>
    </location>
</feature>
<feature type="domain" description="PDZ" evidence="2">
    <location>
        <begin position="321"/>
        <end position="377"/>
    </location>
</feature>
<feature type="transmembrane region" description="Helical" evidence="1">
    <location>
        <begin position="184"/>
        <end position="205"/>
    </location>
</feature>
<sequence length="429" mass="48416">MNITLNTLRAVASAIISSPYVFILIGFIIMFYRQNKKTVLMQKMIIGEKLNSPFELTISQIVLGLFAGILGSILLSYLGVAFDENTSIELIFLVSILLMFINPRLICFSYSGALLGFISVLLEIMRGMYGIEVEALKFLNIDVVALMTLIAVLHFVEAILVMVDGSKGAIPIFTKKENKIIGGFALKRYWAIPIAIVLIINSKMYSLDEVISLANWNTLLNVSTPISIIKNAAIMLMPFYGVIGYSNVTFTKTKKQKSVSSGIMIMLFSAFLFIFARLAVLNIFFKLFVVIFAPAAHEFMLYIQKYLEVKEEPKYVSDENGMMILEVAPNSPAFEMGIKSGDVLVEVNDRRIFKEDDILNIIRETSNYAWFKIKRAAGNLEEIRYKNPSNFKRLGVVFVPKHVPEESVVVKVNENKFSEVLEKMKNKHK</sequence>
<keyword evidence="1" id="KW-0472">Membrane</keyword>
<dbReference type="InterPro" id="IPR001478">
    <property type="entry name" value="PDZ"/>
</dbReference>
<protein>
    <submittedName>
        <fullName evidence="3">PDZ domain-containing protein</fullName>
    </submittedName>
</protein>
<evidence type="ECO:0000313" key="3">
    <source>
        <dbReference type="EMBL" id="MCY6371273.1"/>
    </source>
</evidence>
<dbReference type="EMBL" id="JAPQES010000004">
    <property type="protein sequence ID" value="MCY6371273.1"/>
    <property type="molecule type" value="Genomic_DNA"/>
</dbReference>
<reference evidence="3" key="1">
    <citation type="submission" date="2022-12" db="EMBL/GenBank/DDBJ databases">
        <authorList>
            <person name="Wang J."/>
        </authorList>
    </citation>
    <scope>NUCLEOTIDE SEQUENCE</scope>
    <source>
        <strain evidence="3">HY-42-06</strain>
    </source>
</reference>
<dbReference type="PROSITE" id="PS50106">
    <property type="entry name" value="PDZ"/>
    <property type="match status" value="1"/>
</dbReference>
<dbReference type="Proteomes" id="UP001079657">
    <property type="component" value="Unassembled WGS sequence"/>
</dbReference>
<dbReference type="InterPro" id="IPR036034">
    <property type="entry name" value="PDZ_sf"/>
</dbReference>
<organism evidence="3 4">
    <name type="scientific">Clostridium ganghwense</name>
    <dbReference type="NCBI Taxonomy" id="312089"/>
    <lineage>
        <taxon>Bacteria</taxon>
        <taxon>Bacillati</taxon>
        <taxon>Bacillota</taxon>
        <taxon>Clostridia</taxon>
        <taxon>Eubacteriales</taxon>
        <taxon>Clostridiaceae</taxon>
        <taxon>Clostridium</taxon>
    </lineage>
</organism>
<proteinExistence type="predicted"/>
<name>A0ABT4CQD5_9CLOT</name>
<evidence type="ECO:0000259" key="2">
    <source>
        <dbReference type="PROSITE" id="PS50106"/>
    </source>
</evidence>
<feature type="transmembrane region" description="Helical" evidence="1">
    <location>
        <begin position="143"/>
        <end position="163"/>
    </location>
</feature>
<dbReference type="InterPro" id="IPR041489">
    <property type="entry name" value="PDZ_6"/>
</dbReference>
<feature type="transmembrane region" description="Helical" evidence="1">
    <location>
        <begin position="12"/>
        <end position="32"/>
    </location>
</feature>
<dbReference type="Pfam" id="PF17820">
    <property type="entry name" value="PDZ_6"/>
    <property type="match status" value="1"/>
</dbReference>
<keyword evidence="4" id="KW-1185">Reference proteome</keyword>
<evidence type="ECO:0000313" key="4">
    <source>
        <dbReference type="Proteomes" id="UP001079657"/>
    </source>
</evidence>
<evidence type="ECO:0000256" key="1">
    <source>
        <dbReference type="SAM" id="Phobius"/>
    </source>
</evidence>
<gene>
    <name evidence="3" type="ORF">OXH55_11555</name>
</gene>